<sequence>MAKDKQAREHSRLTACALANVLAAIVDAMGDAELPPMAIHRFLHRLDDLNQLQLWGEPLEFMETVICVLRRSVASND</sequence>
<gene>
    <name evidence="1" type="ORF">ACFONA_02935</name>
</gene>
<organism evidence="1 2">
    <name type="scientific">Sphingomonas hylomeconis</name>
    <dbReference type="NCBI Taxonomy" id="1395958"/>
    <lineage>
        <taxon>Bacteria</taxon>
        <taxon>Pseudomonadati</taxon>
        <taxon>Pseudomonadota</taxon>
        <taxon>Alphaproteobacteria</taxon>
        <taxon>Sphingomonadales</taxon>
        <taxon>Sphingomonadaceae</taxon>
        <taxon>Sphingomonas</taxon>
    </lineage>
</organism>
<protein>
    <submittedName>
        <fullName evidence="1">Uncharacterized protein</fullName>
    </submittedName>
</protein>
<accession>A0ABV7SQA9</accession>
<dbReference type="RefSeq" id="WP_261295940.1">
    <property type="nucleotide sequence ID" value="NZ_JANQBK010000024.1"/>
</dbReference>
<keyword evidence="2" id="KW-1185">Reference proteome</keyword>
<reference evidence="2" key="1">
    <citation type="journal article" date="2019" name="Int. J. Syst. Evol. Microbiol.">
        <title>The Global Catalogue of Microorganisms (GCM) 10K type strain sequencing project: providing services to taxonomists for standard genome sequencing and annotation.</title>
        <authorList>
            <consortium name="The Broad Institute Genomics Platform"/>
            <consortium name="The Broad Institute Genome Sequencing Center for Infectious Disease"/>
            <person name="Wu L."/>
            <person name="Ma J."/>
        </authorList>
    </citation>
    <scope>NUCLEOTIDE SEQUENCE [LARGE SCALE GENOMIC DNA]</scope>
    <source>
        <strain evidence="2">KCTC 42739</strain>
    </source>
</reference>
<name>A0ABV7SQA9_9SPHN</name>
<evidence type="ECO:0000313" key="1">
    <source>
        <dbReference type="EMBL" id="MFC3579108.1"/>
    </source>
</evidence>
<comment type="caution">
    <text evidence="1">The sequence shown here is derived from an EMBL/GenBank/DDBJ whole genome shotgun (WGS) entry which is preliminary data.</text>
</comment>
<evidence type="ECO:0000313" key="2">
    <source>
        <dbReference type="Proteomes" id="UP001595713"/>
    </source>
</evidence>
<proteinExistence type="predicted"/>
<dbReference type="EMBL" id="JBHRXP010000001">
    <property type="protein sequence ID" value="MFC3579108.1"/>
    <property type="molecule type" value="Genomic_DNA"/>
</dbReference>
<dbReference type="Proteomes" id="UP001595713">
    <property type="component" value="Unassembled WGS sequence"/>
</dbReference>